<gene>
    <name evidence="2" type="ordered locus">MXAN_1655</name>
</gene>
<protein>
    <submittedName>
        <fullName evidence="2">Uncharacterized protein</fullName>
    </submittedName>
</protein>
<dbReference type="EnsemblBacteria" id="ABF88999">
    <property type="protein sequence ID" value="ABF88999"/>
    <property type="gene ID" value="MXAN_1655"/>
</dbReference>
<dbReference type="KEGG" id="mxa:MXAN_1655"/>
<feature type="region of interest" description="Disordered" evidence="1">
    <location>
        <begin position="1"/>
        <end position="33"/>
    </location>
</feature>
<dbReference type="STRING" id="246197.MXAN_1655"/>
<evidence type="ECO:0000256" key="1">
    <source>
        <dbReference type="SAM" id="MobiDB-lite"/>
    </source>
</evidence>
<sequence>MNLFTEMMPGVKGGRKRGHPQGLASGARRGIHR</sequence>
<dbReference type="AlphaFoldDB" id="Q1DBR6"/>
<dbReference type="EMBL" id="CP000113">
    <property type="protein sequence ID" value="ABF88999.1"/>
    <property type="molecule type" value="Genomic_DNA"/>
</dbReference>
<keyword evidence="3" id="KW-1185">Reference proteome</keyword>
<proteinExistence type="predicted"/>
<dbReference type="HOGENOM" id="CLU_3382845_0_0_7"/>
<reference evidence="2 3" key="1">
    <citation type="journal article" date="2006" name="Proc. Natl. Acad. Sci. U.S.A.">
        <title>Evolution of sensory complexity recorded in a myxobacterial genome.</title>
        <authorList>
            <person name="Goldman B.S."/>
            <person name="Nierman W.C."/>
            <person name="Kaiser D."/>
            <person name="Slater S.C."/>
            <person name="Durkin A.S."/>
            <person name="Eisen J.A."/>
            <person name="Ronning C.M."/>
            <person name="Barbazuk W.B."/>
            <person name="Blanchard M."/>
            <person name="Field C."/>
            <person name="Halling C."/>
            <person name="Hinkle G."/>
            <person name="Iartchuk O."/>
            <person name="Kim H.S."/>
            <person name="Mackenzie C."/>
            <person name="Madupu R."/>
            <person name="Miller N."/>
            <person name="Shvartsbeyn A."/>
            <person name="Sullivan S.A."/>
            <person name="Vaudin M."/>
            <person name="Wiegand R."/>
            <person name="Kaplan H.B."/>
        </authorList>
    </citation>
    <scope>NUCLEOTIDE SEQUENCE [LARGE SCALE GENOMIC DNA]</scope>
    <source>
        <strain evidence="3">DK1622</strain>
    </source>
</reference>
<dbReference type="Proteomes" id="UP000002402">
    <property type="component" value="Chromosome"/>
</dbReference>
<evidence type="ECO:0000313" key="2">
    <source>
        <dbReference type="EMBL" id="ABF88999.1"/>
    </source>
</evidence>
<name>Q1DBR6_MYXXD</name>
<evidence type="ECO:0000313" key="3">
    <source>
        <dbReference type="Proteomes" id="UP000002402"/>
    </source>
</evidence>
<organism evidence="2 3">
    <name type="scientific">Myxococcus xanthus (strain DK1622)</name>
    <dbReference type="NCBI Taxonomy" id="246197"/>
    <lineage>
        <taxon>Bacteria</taxon>
        <taxon>Pseudomonadati</taxon>
        <taxon>Myxococcota</taxon>
        <taxon>Myxococcia</taxon>
        <taxon>Myxococcales</taxon>
        <taxon>Cystobacterineae</taxon>
        <taxon>Myxococcaceae</taxon>
        <taxon>Myxococcus</taxon>
    </lineage>
</organism>
<accession>Q1DBR6</accession>